<dbReference type="PROSITE" id="PS00216">
    <property type="entry name" value="SUGAR_TRANSPORT_1"/>
    <property type="match status" value="1"/>
</dbReference>
<dbReference type="OMA" id="WGSLCCI"/>
<evidence type="ECO:0000256" key="1">
    <source>
        <dbReference type="ARBA" id="ARBA00004651"/>
    </source>
</evidence>
<comment type="subcellular location">
    <subcellularLocation>
        <location evidence="1">Cell membrane</location>
        <topology evidence="1">Multi-pass membrane protein</topology>
    </subcellularLocation>
</comment>
<dbReference type="PaxDb" id="7159-AAEL007138-PA"/>
<feature type="chain" id="PRO_5004185576" evidence="9">
    <location>
        <begin position="29"/>
        <end position="452"/>
    </location>
</feature>
<keyword evidence="4" id="KW-0762">Sugar transport</keyword>
<dbReference type="AlphaFoldDB" id="Q173J7"/>
<keyword evidence="9" id="KW-0732">Signal</keyword>
<gene>
    <name evidence="11" type="ORF">AaeL_AAEL007138</name>
</gene>
<evidence type="ECO:0000313" key="12">
    <source>
        <dbReference type="Proteomes" id="UP000682892"/>
    </source>
</evidence>
<evidence type="ECO:0000256" key="4">
    <source>
        <dbReference type="ARBA" id="ARBA00022597"/>
    </source>
</evidence>
<keyword evidence="6 8" id="KW-1133">Transmembrane helix</keyword>
<sequence>MEPANSAKNQYLATFFLNLLAISYGSSAGWMSPSIPILQAQNSPLPSGPITTEEGAWIGATLCLGGLTGNIVSGYMADRYGRKWTVCCCTTDNNVYYLIAMRFLSGFGGGVCYMINPMFIAEIAEDRIRGQLGSTLVFSSNLGLLIMYILGASVPYNIVPYVLIVLPVVFLLGFTTIPDTPFHFMRQNKYQRSESSLKFYRGYPSDTKHVSVEFQQELLRLKDSYGNEKQIAQKSQITWNDLSTPHARKAFLIGISLMAFNQFCGCFAMLNYTASIFAESGSTLSANMSAIVTGSMQMVGSYCSTLLVDRVGRKLLLIFSGTGMAIGLSIFSGYSYAKTLGHDVDSFSWLPLVCFSFVIFIASIGVLPLPFLVLAELVPQKIKELIFSSCMSISWLFAFIAVKYFSTLFDLLGMHGTMLVFAVCSMSGVLFVAFVVPETKGKSFEAIAKMMG</sequence>
<feature type="signal peptide" evidence="9">
    <location>
        <begin position="1"/>
        <end position="28"/>
    </location>
</feature>
<keyword evidence="5 8" id="KW-0812">Transmembrane</keyword>
<dbReference type="Gene3D" id="1.20.1250.20">
    <property type="entry name" value="MFS general substrate transporter like domains"/>
    <property type="match status" value="1"/>
</dbReference>
<keyword evidence="7 8" id="KW-0472">Membrane</keyword>
<evidence type="ECO:0000256" key="8">
    <source>
        <dbReference type="SAM" id="Phobius"/>
    </source>
</evidence>
<dbReference type="PANTHER" id="PTHR48021">
    <property type="match status" value="1"/>
</dbReference>
<dbReference type="PROSITE" id="PS00217">
    <property type="entry name" value="SUGAR_TRANSPORT_2"/>
    <property type="match status" value="1"/>
</dbReference>
<evidence type="ECO:0000256" key="2">
    <source>
        <dbReference type="ARBA" id="ARBA00022448"/>
    </source>
</evidence>
<feature type="domain" description="Major facilitator superfamily (MFS) profile" evidence="10">
    <location>
        <begin position="1"/>
        <end position="440"/>
    </location>
</feature>
<evidence type="ECO:0000256" key="9">
    <source>
        <dbReference type="SAM" id="SignalP"/>
    </source>
</evidence>
<dbReference type="EMBL" id="CH477423">
    <property type="protein sequence ID" value="EAT41199.1"/>
    <property type="molecule type" value="Genomic_DNA"/>
</dbReference>
<dbReference type="InterPro" id="IPR044775">
    <property type="entry name" value="MFS_ERD6/Tret1-like"/>
</dbReference>
<feature type="transmembrane region" description="Helical" evidence="8">
    <location>
        <begin position="385"/>
        <end position="406"/>
    </location>
</feature>
<evidence type="ECO:0000256" key="3">
    <source>
        <dbReference type="ARBA" id="ARBA00022475"/>
    </source>
</evidence>
<dbReference type="FunFam" id="1.20.1250.20:FF:000218">
    <property type="entry name" value="facilitated trehalose transporter Tret1"/>
    <property type="match status" value="1"/>
</dbReference>
<feature type="transmembrane region" description="Helical" evidence="8">
    <location>
        <begin position="349"/>
        <end position="373"/>
    </location>
</feature>
<dbReference type="InterPro" id="IPR005829">
    <property type="entry name" value="Sugar_transporter_CS"/>
</dbReference>
<keyword evidence="3" id="KW-1003">Cell membrane</keyword>
<dbReference type="InterPro" id="IPR050549">
    <property type="entry name" value="MFS_Trehalose_Transporter"/>
</dbReference>
<dbReference type="GO" id="GO:0005886">
    <property type="term" value="C:plasma membrane"/>
    <property type="evidence" value="ECO:0007669"/>
    <property type="project" value="UniProtKB-SubCell"/>
</dbReference>
<proteinExistence type="predicted"/>
<dbReference type="InterPro" id="IPR036259">
    <property type="entry name" value="MFS_trans_sf"/>
</dbReference>
<reference evidence="11" key="3">
    <citation type="submission" date="2012-09" db="EMBL/GenBank/DDBJ databases">
        <authorList>
            <consortium name="VectorBase"/>
        </authorList>
    </citation>
    <scope>NUCLEOTIDE SEQUENCE</scope>
    <source>
        <strain evidence="11">Liverpool</strain>
    </source>
</reference>
<evidence type="ECO:0000313" key="11">
    <source>
        <dbReference type="EMBL" id="EAT41199.1"/>
    </source>
</evidence>
<dbReference type="PhylomeDB" id="Q173J7"/>
<feature type="transmembrane region" description="Helical" evidence="8">
    <location>
        <begin position="315"/>
        <end position="337"/>
    </location>
</feature>
<evidence type="ECO:0000259" key="10">
    <source>
        <dbReference type="PROSITE" id="PS50850"/>
    </source>
</evidence>
<evidence type="ECO:0000256" key="6">
    <source>
        <dbReference type="ARBA" id="ARBA00022989"/>
    </source>
</evidence>
<feature type="transmembrane region" description="Helical" evidence="8">
    <location>
        <begin position="250"/>
        <end position="270"/>
    </location>
</feature>
<dbReference type="Pfam" id="PF00083">
    <property type="entry name" value="Sugar_tr"/>
    <property type="match status" value="1"/>
</dbReference>
<dbReference type="eggNOG" id="KOG0254">
    <property type="taxonomic scope" value="Eukaryota"/>
</dbReference>
<dbReference type="InterPro" id="IPR020846">
    <property type="entry name" value="MFS_dom"/>
</dbReference>
<dbReference type="SUPFAM" id="SSF103473">
    <property type="entry name" value="MFS general substrate transporter"/>
    <property type="match status" value="1"/>
</dbReference>
<reference evidence="11" key="1">
    <citation type="submission" date="2005-10" db="EMBL/GenBank/DDBJ databases">
        <authorList>
            <person name="Loftus B.J."/>
            <person name="Nene V.M."/>
            <person name="Hannick L.I."/>
            <person name="Bidwell S."/>
            <person name="Haas B."/>
            <person name="Amedeo P."/>
            <person name="Orvis J."/>
            <person name="Wortman J.R."/>
            <person name="White O.R."/>
            <person name="Salzberg S."/>
            <person name="Shumway M."/>
            <person name="Koo H."/>
            <person name="Zhao Y."/>
            <person name="Holmes M."/>
            <person name="Miller J."/>
            <person name="Schatz M."/>
            <person name="Pop M."/>
            <person name="Pai G."/>
            <person name="Utterback T."/>
            <person name="Rogers Y.-H."/>
            <person name="Kravitz S."/>
            <person name="Fraser C.M."/>
        </authorList>
    </citation>
    <scope>NUCLEOTIDE SEQUENCE</scope>
    <source>
        <strain evidence="11">Liverpool</strain>
    </source>
</reference>
<feature type="transmembrane region" description="Helical" evidence="8">
    <location>
        <begin position="418"/>
        <end position="436"/>
    </location>
</feature>
<feature type="transmembrane region" description="Helical" evidence="8">
    <location>
        <begin position="158"/>
        <end position="177"/>
    </location>
</feature>
<evidence type="ECO:0000256" key="7">
    <source>
        <dbReference type="ARBA" id="ARBA00023136"/>
    </source>
</evidence>
<evidence type="ECO:0000256" key="5">
    <source>
        <dbReference type="ARBA" id="ARBA00022692"/>
    </source>
</evidence>
<name>Q173J7_AEDAE</name>
<reference evidence="11" key="2">
    <citation type="journal article" date="2007" name="Science">
        <title>Genome sequence of Aedes aegypti, a major arbovirus vector.</title>
        <authorList>
            <person name="Nene V."/>
            <person name="Wortman J.R."/>
            <person name="Lawson D."/>
            <person name="Haas B."/>
            <person name="Kodira C."/>
            <person name="Tu Z.J."/>
            <person name="Loftus B."/>
            <person name="Xi Z."/>
            <person name="Megy K."/>
            <person name="Grabherr M."/>
            <person name="Ren Q."/>
            <person name="Zdobnov E.M."/>
            <person name="Lobo N.F."/>
            <person name="Campbell K.S."/>
            <person name="Brown S.E."/>
            <person name="Bonaldo M.F."/>
            <person name="Zhu J."/>
            <person name="Sinkins S.P."/>
            <person name="Hogenkamp D.G."/>
            <person name="Amedeo P."/>
            <person name="Arensburger P."/>
            <person name="Atkinson P.W."/>
            <person name="Bidwell S."/>
            <person name="Biedler J."/>
            <person name="Birney E."/>
            <person name="Bruggner R.V."/>
            <person name="Costas J."/>
            <person name="Coy M.R."/>
            <person name="Crabtree J."/>
            <person name="Crawford M."/>
            <person name="Debruyn B."/>
            <person name="Decaprio D."/>
            <person name="Eiglmeier K."/>
            <person name="Eisenstadt E."/>
            <person name="El-Dorry H."/>
            <person name="Gelbart W.M."/>
            <person name="Gomes S.L."/>
            <person name="Hammond M."/>
            <person name="Hannick L.I."/>
            <person name="Hogan J.R."/>
            <person name="Holmes M.H."/>
            <person name="Jaffe D."/>
            <person name="Johnston J.S."/>
            <person name="Kennedy R.C."/>
            <person name="Koo H."/>
            <person name="Kravitz S."/>
            <person name="Kriventseva E.V."/>
            <person name="Kulp D."/>
            <person name="Labutti K."/>
            <person name="Lee E."/>
            <person name="Li S."/>
            <person name="Lovin D.D."/>
            <person name="Mao C."/>
            <person name="Mauceli E."/>
            <person name="Menck C.F."/>
            <person name="Miller J.R."/>
            <person name="Montgomery P."/>
            <person name="Mori A."/>
            <person name="Nascimento A.L."/>
            <person name="Naveira H.F."/>
            <person name="Nusbaum C."/>
            <person name="O'leary S."/>
            <person name="Orvis J."/>
            <person name="Pertea M."/>
            <person name="Quesneville H."/>
            <person name="Reidenbach K.R."/>
            <person name="Rogers Y.H."/>
            <person name="Roth C.W."/>
            <person name="Schneider J.R."/>
            <person name="Schatz M."/>
            <person name="Shumway M."/>
            <person name="Stanke M."/>
            <person name="Stinson E.O."/>
            <person name="Tubio J.M."/>
            <person name="Vanzee J.P."/>
            <person name="Verjovski-Almeida S."/>
            <person name="Werner D."/>
            <person name="White O."/>
            <person name="Wyder S."/>
            <person name="Zeng Q."/>
            <person name="Zhao Q."/>
            <person name="Zhao Y."/>
            <person name="Hill C.A."/>
            <person name="Raikhel A.S."/>
            <person name="Soares M.B."/>
            <person name="Knudson D.L."/>
            <person name="Lee N.H."/>
            <person name="Galagan J."/>
            <person name="Salzberg S.L."/>
            <person name="Paulsen I.T."/>
            <person name="Dimopoulos G."/>
            <person name="Collins F.H."/>
            <person name="Birren B."/>
            <person name="Fraser-Liggett C.M."/>
            <person name="Severson D.W."/>
        </authorList>
    </citation>
    <scope>NUCLEOTIDE SEQUENCE [LARGE SCALE GENOMIC DNA]</scope>
    <source>
        <strain evidence="11">Liverpool</strain>
    </source>
</reference>
<dbReference type="Proteomes" id="UP000682892">
    <property type="component" value="Chromosome 3"/>
</dbReference>
<dbReference type="HOGENOM" id="CLU_001265_30_5_1"/>
<feature type="transmembrane region" description="Helical" evidence="8">
    <location>
        <begin position="56"/>
        <end position="76"/>
    </location>
</feature>
<organism evidence="11 12">
    <name type="scientific">Aedes aegypti</name>
    <name type="common">Yellowfever mosquito</name>
    <name type="synonym">Culex aegypti</name>
    <dbReference type="NCBI Taxonomy" id="7159"/>
    <lineage>
        <taxon>Eukaryota</taxon>
        <taxon>Metazoa</taxon>
        <taxon>Ecdysozoa</taxon>
        <taxon>Arthropoda</taxon>
        <taxon>Hexapoda</taxon>
        <taxon>Insecta</taxon>
        <taxon>Pterygota</taxon>
        <taxon>Neoptera</taxon>
        <taxon>Endopterygota</taxon>
        <taxon>Diptera</taxon>
        <taxon>Nematocera</taxon>
        <taxon>Culicoidea</taxon>
        <taxon>Culicidae</taxon>
        <taxon>Culicinae</taxon>
        <taxon>Aedini</taxon>
        <taxon>Aedes</taxon>
        <taxon>Stegomyia</taxon>
    </lineage>
</organism>
<protein>
    <submittedName>
        <fullName evidence="11">AAEL007138-PA</fullName>
    </submittedName>
</protein>
<keyword evidence="2" id="KW-0813">Transport</keyword>
<accession>Q173J7</accession>
<dbReference type="GO" id="GO:0051119">
    <property type="term" value="F:sugar transmembrane transporter activity"/>
    <property type="evidence" value="ECO:0007669"/>
    <property type="project" value="InterPro"/>
</dbReference>
<dbReference type="VEuPathDB" id="VectorBase:AAEL007138"/>
<dbReference type="CDD" id="cd17358">
    <property type="entry name" value="MFS_GLUT6_8_Class3_like"/>
    <property type="match status" value="1"/>
</dbReference>
<dbReference type="PANTHER" id="PTHR48021:SF33">
    <property type="entry name" value="AT22075P-RELATED"/>
    <property type="match status" value="1"/>
</dbReference>
<dbReference type="PROSITE" id="PS50850">
    <property type="entry name" value="MFS"/>
    <property type="match status" value="1"/>
</dbReference>
<feature type="transmembrane region" description="Helical" evidence="8">
    <location>
        <begin position="132"/>
        <end position="152"/>
    </location>
</feature>
<dbReference type="InterPro" id="IPR005828">
    <property type="entry name" value="MFS_sugar_transport-like"/>
</dbReference>